<dbReference type="PANTHER" id="PTHR31025">
    <property type="entry name" value="SI:CH211-196P9.1-RELATED"/>
    <property type="match status" value="1"/>
</dbReference>
<name>A0AAE1FRG4_PETCI</name>
<evidence type="ECO:0000313" key="2">
    <source>
        <dbReference type="Proteomes" id="UP001286313"/>
    </source>
</evidence>
<sequence>MLKDIQARKLIDQWRPVPTVSQSSEQTTAVATASQQTRSVTRMVVHFKQLTGINIKEKLESAVTMKLERIIKWMNEQPNKQIKKIREELIEAKLCSDNGQAEVKAIICAILAHLHDKEEFLYVCVKPTTAKAAVEKNLPQTPCLIGFGESKLSATRYMLSVDGVVVNDHIATFTSGLAVLFASYYNLNILYPVEAATTLEFIQRCFVGINPDRGSRIEIKKSGKKHSQAHPKVLSLINAIVDAEWRS</sequence>
<accession>A0AAE1FRG4</accession>
<organism evidence="1 2">
    <name type="scientific">Petrolisthes cinctipes</name>
    <name type="common">Flat porcelain crab</name>
    <dbReference type="NCBI Taxonomy" id="88211"/>
    <lineage>
        <taxon>Eukaryota</taxon>
        <taxon>Metazoa</taxon>
        <taxon>Ecdysozoa</taxon>
        <taxon>Arthropoda</taxon>
        <taxon>Crustacea</taxon>
        <taxon>Multicrustacea</taxon>
        <taxon>Malacostraca</taxon>
        <taxon>Eumalacostraca</taxon>
        <taxon>Eucarida</taxon>
        <taxon>Decapoda</taxon>
        <taxon>Pleocyemata</taxon>
        <taxon>Anomura</taxon>
        <taxon>Galatheoidea</taxon>
        <taxon>Porcellanidae</taxon>
        <taxon>Petrolisthes</taxon>
    </lineage>
</organism>
<dbReference type="Proteomes" id="UP001286313">
    <property type="component" value="Unassembled WGS sequence"/>
</dbReference>
<keyword evidence="2" id="KW-1185">Reference proteome</keyword>
<gene>
    <name evidence="1" type="ORF">Pcinc_016262</name>
</gene>
<evidence type="ECO:0000313" key="1">
    <source>
        <dbReference type="EMBL" id="KAK3879148.1"/>
    </source>
</evidence>
<comment type="caution">
    <text evidence="1">The sequence shown here is derived from an EMBL/GenBank/DDBJ whole genome shotgun (WGS) entry which is preliminary data.</text>
</comment>
<reference evidence="1" key="1">
    <citation type="submission" date="2023-10" db="EMBL/GenBank/DDBJ databases">
        <title>Genome assemblies of two species of porcelain crab, Petrolisthes cinctipes and Petrolisthes manimaculis (Anomura: Porcellanidae).</title>
        <authorList>
            <person name="Angst P."/>
        </authorList>
    </citation>
    <scope>NUCLEOTIDE SEQUENCE</scope>
    <source>
        <strain evidence="1">PB745_01</strain>
        <tissue evidence="1">Gill</tissue>
    </source>
</reference>
<proteinExistence type="predicted"/>
<dbReference type="EMBL" id="JAWQEG010001488">
    <property type="protein sequence ID" value="KAK3879148.1"/>
    <property type="molecule type" value="Genomic_DNA"/>
</dbReference>
<protein>
    <submittedName>
        <fullName evidence="1">Uncharacterized protein</fullName>
    </submittedName>
</protein>
<dbReference type="AlphaFoldDB" id="A0AAE1FRG4"/>
<dbReference type="PANTHER" id="PTHR31025:SF22">
    <property type="entry name" value="IP13529P"/>
    <property type="match status" value="1"/>
</dbReference>